<evidence type="ECO:0000259" key="1">
    <source>
        <dbReference type="Pfam" id="PF01030"/>
    </source>
</evidence>
<dbReference type="PANTHER" id="PTHR21662">
    <property type="entry name" value="RECEPTOR PROTEIN-TYROSINE KINASE"/>
    <property type="match status" value="1"/>
</dbReference>
<dbReference type="InterPro" id="IPR036941">
    <property type="entry name" value="Rcpt_L-dom_sf"/>
</dbReference>
<accession>A0A3P8GK54</accession>
<dbReference type="WBParaSite" id="HPBE_0002280201-mRNA-1">
    <property type="protein sequence ID" value="HPBE_0002280201-mRNA-1"/>
    <property type="gene ID" value="HPBE_0002280201"/>
</dbReference>
<organism evidence="3 4">
    <name type="scientific">Heligmosomoides polygyrus</name>
    <name type="common">Parasitic roundworm</name>
    <dbReference type="NCBI Taxonomy" id="6339"/>
    <lineage>
        <taxon>Eukaryota</taxon>
        <taxon>Metazoa</taxon>
        <taxon>Ecdysozoa</taxon>
        <taxon>Nematoda</taxon>
        <taxon>Chromadorea</taxon>
        <taxon>Rhabditida</taxon>
        <taxon>Rhabditina</taxon>
        <taxon>Rhabditomorpha</taxon>
        <taxon>Strongyloidea</taxon>
        <taxon>Heligmosomidae</taxon>
        <taxon>Heligmosomoides</taxon>
    </lineage>
</organism>
<evidence type="ECO:0000313" key="3">
    <source>
        <dbReference type="Proteomes" id="UP000050761"/>
    </source>
</evidence>
<sequence>MFEETYLPASMVDPWAPWCTTIRGRIEITWTSNFTESQLNKLFRNVTTIVGSVAVMNTTFKRISFLKNIVTMNVYLNNGK</sequence>
<dbReference type="OrthoDB" id="5871521at2759"/>
<dbReference type="SUPFAM" id="SSF52058">
    <property type="entry name" value="L domain-like"/>
    <property type="match status" value="1"/>
</dbReference>
<name>A0A183GJF3_HELPZ</name>
<reference evidence="4" key="2">
    <citation type="submission" date="2019-09" db="UniProtKB">
        <authorList>
            <consortium name="WormBaseParasite"/>
        </authorList>
    </citation>
    <scope>IDENTIFICATION</scope>
</reference>
<feature type="domain" description="Receptor L-domain" evidence="1">
    <location>
        <begin position="19"/>
        <end position="71"/>
    </location>
</feature>
<accession>A0A183GJF3</accession>
<proteinExistence type="predicted"/>
<dbReference type="EMBL" id="UZAH01034370">
    <property type="protein sequence ID" value="VDP34783.1"/>
    <property type="molecule type" value="Genomic_DNA"/>
</dbReference>
<evidence type="ECO:0000313" key="4">
    <source>
        <dbReference type="WBParaSite" id="HPBE_0002280201-mRNA-1"/>
    </source>
</evidence>
<dbReference type="Pfam" id="PF01030">
    <property type="entry name" value="Recep_L_domain"/>
    <property type="match status" value="1"/>
</dbReference>
<dbReference type="Proteomes" id="UP000050761">
    <property type="component" value="Unassembled WGS sequence"/>
</dbReference>
<gene>
    <name evidence="2" type="ORF">HPBE_LOCUS22799</name>
</gene>
<dbReference type="InterPro" id="IPR000494">
    <property type="entry name" value="Rcpt_L-dom"/>
</dbReference>
<dbReference type="PANTHER" id="PTHR21662:SF59">
    <property type="entry name" value="RECEPTOR PROTEIN-TYROSINE KINASE"/>
    <property type="match status" value="1"/>
</dbReference>
<dbReference type="AlphaFoldDB" id="A0A183GJF3"/>
<dbReference type="InterPro" id="IPR053079">
    <property type="entry name" value="SPS2_domain"/>
</dbReference>
<protein>
    <submittedName>
        <fullName evidence="4">Recep_L_domain domain-containing protein</fullName>
    </submittedName>
</protein>
<dbReference type="Gene3D" id="3.80.20.20">
    <property type="entry name" value="Receptor L-domain"/>
    <property type="match status" value="1"/>
</dbReference>
<evidence type="ECO:0000313" key="2">
    <source>
        <dbReference type="EMBL" id="VDP34783.1"/>
    </source>
</evidence>
<keyword evidence="3" id="KW-1185">Reference proteome</keyword>
<reference evidence="2 3" key="1">
    <citation type="submission" date="2018-11" db="EMBL/GenBank/DDBJ databases">
        <authorList>
            <consortium name="Pathogen Informatics"/>
        </authorList>
    </citation>
    <scope>NUCLEOTIDE SEQUENCE [LARGE SCALE GENOMIC DNA]</scope>
</reference>